<protein>
    <submittedName>
        <fullName evidence="1">Uncharacterized protein</fullName>
    </submittedName>
</protein>
<dbReference type="EMBL" id="GBRH01197151">
    <property type="protein sequence ID" value="JAE00745.1"/>
    <property type="molecule type" value="Transcribed_RNA"/>
</dbReference>
<accession>A0A0A9EJ32</accession>
<reference evidence="1" key="2">
    <citation type="journal article" date="2015" name="Data Brief">
        <title>Shoot transcriptome of the giant reed, Arundo donax.</title>
        <authorList>
            <person name="Barrero R.A."/>
            <person name="Guerrero F.D."/>
            <person name="Moolhuijzen P."/>
            <person name="Goolsby J.A."/>
            <person name="Tidwell J."/>
            <person name="Bellgard S.E."/>
            <person name="Bellgard M.I."/>
        </authorList>
    </citation>
    <scope>NUCLEOTIDE SEQUENCE</scope>
    <source>
        <tissue evidence="1">Shoot tissue taken approximately 20 cm above the soil surface</tissue>
    </source>
</reference>
<evidence type="ECO:0000313" key="1">
    <source>
        <dbReference type="EMBL" id="JAE00745.1"/>
    </source>
</evidence>
<name>A0A0A9EJ32_ARUDO</name>
<reference evidence="1" key="1">
    <citation type="submission" date="2014-09" db="EMBL/GenBank/DDBJ databases">
        <authorList>
            <person name="Magalhaes I.L.F."/>
            <person name="Oliveira U."/>
            <person name="Santos F.R."/>
            <person name="Vidigal T.H.D.A."/>
            <person name="Brescovit A.D."/>
            <person name="Santos A.J."/>
        </authorList>
    </citation>
    <scope>NUCLEOTIDE SEQUENCE</scope>
    <source>
        <tissue evidence="1">Shoot tissue taken approximately 20 cm above the soil surface</tissue>
    </source>
</reference>
<sequence length="12" mass="1370">MHGCLPFKIRPA</sequence>
<organism evidence="1">
    <name type="scientific">Arundo donax</name>
    <name type="common">Giant reed</name>
    <name type="synonym">Donax arundinaceus</name>
    <dbReference type="NCBI Taxonomy" id="35708"/>
    <lineage>
        <taxon>Eukaryota</taxon>
        <taxon>Viridiplantae</taxon>
        <taxon>Streptophyta</taxon>
        <taxon>Embryophyta</taxon>
        <taxon>Tracheophyta</taxon>
        <taxon>Spermatophyta</taxon>
        <taxon>Magnoliopsida</taxon>
        <taxon>Liliopsida</taxon>
        <taxon>Poales</taxon>
        <taxon>Poaceae</taxon>
        <taxon>PACMAD clade</taxon>
        <taxon>Arundinoideae</taxon>
        <taxon>Arundineae</taxon>
        <taxon>Arundo</taxon>
    </lineage>
</organism>
<proteinExistence type="predicted"/>